<comment type="caution">
    <text evidence="2">The sequence shown here is derived from an EMBL/GenBank/DDBJ whole genome shotgun (WGS) entry which is preliminary data.</text>
</comment>
<dbReference type="PANTHER" id="PTHR39173:SF1">
    <property type="entry name" value="ACETYLTRANSFERASE"/>
    <property type="match status" value="1"/>
</dbReference>
<dbReference type="InterPro" id="IPR000182">
    <property type="entry name" value="GNAT_dom"/>
</dbReference>
<keyword evidence="3" id="KW-1185">Reference proteome</keyword>
<dbReference type="EMBL" id="BSDY01000012">
    <property type="protein sequence ID" value="GLI57026.1"/>
    <property type="molecule type" value="Genomic_DNA"/>
</dbReference>
<evidence type="ECO:0000259" key="1">
    <source>
        <dbReference type="PROSITE" id="PS51186"/>
    </source>
</evidence>
<dbReference type="Gene3D" id="3.40.630.30">
    <property type="match status" value="1"/>
</dbReference>
<evidence type="ECO:0000313" key="2">
    <source>
        <dbReference type="EMBL" id="GLI57026.1"/>
    </source>
</evidence>
<dbReference type="SUPFAM" id="SSF55729">
    <property type="entry name" value="Acyl-CoA N-acyltransferases (Nat)"/>
    <property type="match status" value="1"/>
</dbReference>
<proteinExistence type="predicted"/>
<accession>A0A9W6GNI6</accession>
<dbReference type="AlphaFoldDB" id="A0A9W6GNI6"/>
<dbReference type="Proteomes" id="UP001144471">
    <property type="component" value="Unassembled WGS sequence"/>
</dbReference>
<gene>
    <name evidence="2" type="ORF">PM10SUCC1_25400</name>
</gene>
<dbReference type="PANTHER" id="PTHR39173">
    <property type="entry name" value="ACETYLTRANSFERASE"/>
    <property type="match status" value="1"/>
</dbReference>
<sequence>MKLILPRPGMEEAFKRMAEDYRVEEEWHYYYKYEEGLQNMENYLERLGEISRGIDLPEGDVATTTYWLVDEDETEIRGNIRIRHRAVPIHGNIGYDVPPSMRMRGYGREILKLGIAKAREMGIEDLRVTCGENNEASRRVIQGNGGRFLRSEEDHGENFLEYIIE</sequence>
<protein>
    <submittedName>
        <fullName evidence="2">Acetyltransferase</fullName>
    </submittedName>
</protein>
<reference evidence="2" key="1">
    <citation type="submission" date="2022-12" db="EMBL/GenBank/DDBJ databases">
        <title>Reference genome sequencing for broad-spectrum identification of bacterial and archaeal isolates by mass spectrometry.</title>
        <authorList>
            <person name="Sekiguchi Y."/>
            <person name="Tourlousse D.M."/>
        </authorList>
    </citation>
    <scope>NUCLEOTIDE SEQUENCE</scope>
    <source>
        <strain evidence="2">10succ1</strain>
    </source>
</reference>
<dbReference type="PROSITE" id="PS51186">
    <property type="entry name" value="GNAT"/>
    <property type="match status" value="1"/>
</dbReference>
<evidence type="ECO:0000313" key="3">
    <source>
        <dbReference type="Proteomes" id="UP001144471"/>
    </source>
</evidence>
<dbReference type="RefSeq" id="WP_281836460.1">
    <property type="nucleotide sequence ID" value="NZ_BSDY01000012.1"/>
</dbReference>
<dbReference type="GO" id="GO:0016747">
    <property type="term" value="F:acyltransferase activity, transferring groups other than amino-acyl groups"/>
    <property type="evidence" value="ECO:0007669"/>
    <property type="project" value="InterPro"/>
</dbReference>
<dbReference type="Pfam" id="PF13302">
    <property type="entry name" value="Acetyltransf_3"/>
    <property type="match status" value="1"/>
</dbReference>
<name>A0A9W6GNI6_9FUSO</name>
<dbReference type="InterPro" id="IPR016181">
    <property type="entry name" value="Acyl_CoA_acyltransferase"/>
</dbReference>
<organism evidence="2 3">
    <name type="scientific">Propionigenium maris DSM 9537</name>
    <dbReference type="NCBI Taxonomy" id="1123000"/>
    <lineage>
        <taxon>Bacteria</taxon>
        <taxon>Fusobacteriati</taxon>
        <taxon>Fusobacteriota</taxon>
        <taxon>Fusobacteriia</taxon>
        <taxon>Fusobacteriales</taxon>
        <taxon>Fusobacteriaceae</taxon>
        <taxon>Propionigenium</taxon>
    </lineage>
</organism>
<feature type="domain" description="N-acetyltransferase" evidence="1">
    <location>
        <begin position="1"/>
        <end position="165"/>
    </location>
</feature>